<comment type="caution">
    <text evidence="1">The sequence shown here is derived from an EMBL/GenBank/DDBJ whole genome shotgun (WGS) entry which is preliminary data.</text>
</comment>
<sequence>MRGLLPGLLILSLTGCATLLPPPRHDPAQAWIDLQTLQQDAAFEAAAVDHQALKDGRYFQVAPGGRRLDMNYRFVVSPANVGGDQGMERDCRLVLHYDRFDAGSRYRLVAGGRGFRPWAKLYDEQDFLIAQAEEKGCGSTLAGG</sequence>
<accession>A0ABV7T6X4</accession>
<gene>
    <name evidence="1" type="ORF">ACFOMF_09860</name>
</gene>
<dbReference type="PROSITE" id="PS51257">
    <property type="entry name" value="PROKAR_LIPOPROTEIN"/>
    <property type="match status" value="1"/>
</dbReference>
<proteinExistence type="predicted"/>
<keyword evidence="2" id="KW-1185">Reference proteome</keyword>
<evidence type="ECO:0000313" key="2">
    <source>
        <dbReference type="Proteomes" id="UP001595630"/>
    </source>
</evidence>
<dbReference type="Proteomes" id="UP001595630">
    <property type="component" value="Unassembled WGS sequence"/>
</dbReference>
<evidence type="ECO:0000313" key="1">
    <source>
        <dbReference type="EMBL" id="MFC3608081.1"/>
    </source>
</evidence>
<reference evidence="2" key="1">
    <citation type="journal article" date="2019" name="Int. J. Syst. Evol. Microbiol.">
        <title>The Global Catalogue of Microorganisms (GCM) 10K type strain sequencing project: providing services to taxonomists for standard genome sequencing and annotation.</title>
        <authorList>
            <consortium name="The Broad Institute Genomics Platform"/>
            <consortium name="The Broad Institute Genome Sequencing Center for Infectious Disease"/>
            <person name="Wu L."/>
            <person name="Ma J."/>
        </authorList>
    </citation>
    <scope>NUCLEOTIDE SEQUENCE [LARGE SCALE GENOMIC DNA]</scope>
    <source>
        <strain evidence="2">KCTC 42447</strain>
    </source>
</reference>
<name>A0ABV7T6X4_9GAMM</name>
<evidence type="ECO:0008006" key="3">
    <source>
        <dbReference type="Google" id="ProtNLM"/>
    </source>
</evidence>
<protein>
    <recommendedName>
        <fullName evidence="3">Lipoprotein</fullName>
    </recommendedName>
</protein>
<dbReference type="EMBL" id="JBHRXZ010000022">
    <property type="protein sequence ID" value="MFC3608081.1"/>
    <property type="molecule type" value="Genomic_DNA"/>
</dbReference>
<organism evidence="1 2">
    <name type="scientific">Stutzerimonas tarimensis</name>
    <dbReference type="NCBI Taxonomy" id="1507735"/>
    <lineage>
        <taxon>Bacteria</taxon>
        <taxon>Pseudomonadati</taxon>
        <taxon>Pseudomonadota</taxon>
        <taxon>Gammaproteobacteria</taxon>
        <taxon>Pseudomonadales</taxon>
        <taxon>Pseudomonadaceae</taxon>
        <taxon>Stutzerimonas</taxon>
    </lineage>
</organism>
<dbReference type="RefSeq" id="WP_386364306.1">
    <property type="nucleotide sequence ID" value="NZ_JBHRXZ010000022.1"/>
</dbReference>